<protein>
    <recommendedName>
        <fullName evidence="1">DUF6593 domain-containing protein</fullName>
    </recommendedName>
</protein>
<proteinExistence type="predicted"/>
<gene>
    <name evidence="2" type="ORF">AAF712_009204</name>
</gene>
<sequence length="182" mass="20284">MDLIYSRDNPKNATISLTTGQLVYEILTEEKTWSSEPTVIRKFQYPGHPPVEIGQVKMRSFHPDICQAWGRDIRPRKEDLLSSGRSFTSLVNGQEYNWKRKSSKAILTDKFKNTVAIYEESHSGFRKKKTPAKLSVTPGGMPILDEIVVTCVYYEQQCREDAEIAGGVGEGVGEAIGAAIAS</sequence>
<comment type="caution">
    <text evidence="2">The sequence shown here is derived from an EMBL/GenBank/DDBJ whole genome shotgun (WGS) entry which is preliminary data.</text>
</comment>
<dbReference type="EMBL" id="JBBXMP010000072">
    <property type="protein sequence ID" value="KAL0063853.1"/>
    <property type="molecule type" value="Genomic_DNA"/>
</dbReference>
<dbReference type="Pfam" id="PF20236">
    <property type="entry name" value="DUF6593"/>
    <property type="match status" value="1"/>
</dbReference>
<organism evidence="2 3">
    <name type="scientific">Marasmius tenuissimus</name>
    <dbReference type="NCBI Taxonomy" id="585030"/>
    <lineage>
        <taxon>Eukaryota</taxon>
        <taxon>Fungi</taxon>
        <taxon>Dikarya</taxon>
        <taxon>Basidiomycota</taxon>
        <taxon>Agaricomycotina</taxon>
        <taxon>Agaricomycetes</taxon>
        <taxon>Agaricomycetidae</taxon>
        <taxon>Agaricales</taxon>
        <taxon>Marasmiineae</taxon>
        <taxon>Marasmiaceae</taxon>
        <taxon>Marasmius</taxon>
    </lineage>
</organism>
<keyword evidence="3" id="KW-1185">Reference proteome</keyword>
<evidence type="ECO:0000259" key="1">
    <source>
        <dbReference type="Pfam" id="PF20236"/>
    </source>
</evidence>
<reference evidence="2 3" key="1">
    <citation type="submission" date="2024-05" db="EMBL/GenBank/DDBJ databases">
        <title>A draft genome resource for the thread blight pathogen Marasmius tenuissimus strain MS-2.</title>
        <authorList>
            <person name="Yulfo-Soto G.E."/>
            <person name="Baruah I.K."/>
            <person name="Amoako-Attah I."/>
            <person name="Bukari Y."/>
            <person name="Meinhardt L.W."/>
            <person name="Bailey B.A."/>
            <person name="Cohen S.P."/>
        </authorList>
    </citation>
    <scope>NUCLEOTIDE SEQUENCE [LARGE SCALE GENOMIC DNA]</scope>
    <source>
        <strain evidence="2 3">MS-2</strain>
    </source>
</reference>
<evidence type="ECO:0000313" key="3">
    <source>
        <dbReference type="Proteomes" id="UP001437256"/>
    </source>
</evidence>
<name>A0ABR2ZR64_9AGAR</name>
<feature type="domain" description="DUF6593" evidence="1">
    <location>
        <begin position="8"/>
        <end position="160"/>
    </location>
</feature>
<evidence type="ECO:0000313" key="2">
    <source>
        <dbReference type="EMBL" id="KAL0063853.1"/>
    </source>
</evidence>
<dbReference type="InterPro" id="IPR046528">
    <property type="entry name" value="DUF6593"/>
</dbReference>
<dbReference type="Proteomes" id="UP001437256">
    <property type="component" value="Unassembled WGS sequence"/>
</dbReference>
<accession>A0ABR2ZR64</accession>